<accession>A0A5L4KDE0</accession>
<dbReference type="AlphaFoldDB" id="A0A5L4KDE0"/>
<name>A0A5L4KDE0_CAMFE</name>
<gene>
    <name evidence="1" type="ORF">AAH17_09150</name>
</gene>
<reference evidence="1" key="1">
    <citation type="submission" date="2018-05" db="EMBL/GenBank/DDBJ databases">
        <authorList>
            <consortium name="PulseNet: The National Subtyping Network for Foodborne Disease Surveillance"/>
            <person name="Tarr C.L."/>
            <person name="Trees E."/>
            <person name="Katz L.S."/>
            <person name="Carleton-Romer H.A."/>
            <person name="Stroika S."/>
            <person name="Kucerova Z."/>
            <person name="Roache K.F."/>
            <person name="Sabol A.L."/>
            <person name="Besser J."/>
            <person name="Gerner-Smidt P."/>
        </authorList>
    </citation>
    <scope>NUCLEOTIDE SEQUENCE</scope>
    <source>
        <strain evidence="1">2014D-0197</strain>
    </source>
</reference>
<feature type="non-terminal residue" evidence="1">
    <location>
        <position position="54"/>
    </location>
</feature>
<dbReference type="EMBL" id="AACCXK010000047">
    <property type="protein sequence ID" value="EAK0453798.1"/>
    <property type="molecule type" value="Genomic_DNA"/>
</dbReference>
<proteinExistence type="predicted"/>
<organism evidence="1">
    <name type="scientific">Campylobacter fetus</name>
    <dbReference type="NCBI Taxonomy" id="196"/>
    <lineage>
        <taxon>Bacteria</taxon>
        <taxon>Pseudomonadati</taxon>
        <taxon>Campylobacterota</taxon>
        <taxon>Epsilonproteobacteria</taxon>
        <taxon>Campylobacterales</taxon>
        <taxon>Campylobacteraceae</taxon>
        <taxon>Campylobacter</taxon>
    </lineage>
</organism>
<sequence>MNKIFKNFMFKVGAEVVNDSKAIAPFKTGNLKKDIQVFKADQTSVTIGNSKLAP</sequence>
<comment type="caution">
    <text evidence="1">The sequence shown here is derived from an EMBL/GenBank/DDBJ whole genome shotgun (WGS) entry which is preliminary data.</text>
</comment>
<protein>
    <submittedName>
        <fullName evidence="1">HK97 gp10 family phage protein</fullName>
    </submittedName>
</protein>
<evidence type="ECO:0000313" key="1">
    <source>
        <dbReference type="EMBL" id="EAK0453798.1"/>
    </source>
</evidence>